<dbReference type="RefSeq" id="WP_380675940.1">
    <property type="nucleotide sequence ID" value="NZ_CP173186.1"/>
</dbReference>
<protein>
    <submittedName>
        <fullName evidence="2">DUF2213 domain-containing protein</fullName>
    </submittedName>
</protein>
<evidence type="ECO:0000313" key="3">
    <source>
        <dbReference type="Proteomes" id="UP001589792"/>
    </source>
</evidence>
<dbReference type="EMBL" id="JBHLXG010000010">
    <property type="protein sequence ID" value="MFC0227414.1"/>
    <property type="molecule type" value="Genomic_DNA"/>
</dbReference>
<evidence type="ECO:0000313" key="2">
    <source>
        <dbReference type="EMBL" id="MFC0227414.1"/>
    </source>
</evidence>
<feature type="region of interest" description="Disordered" evidence="1">
    <location>
        <begin position="330"/>
        <end position="358"/>
    </location>
</feature>
<dbReference type="PIRSF" id="PIRSF029215">
    <property type="entry name" value="UCP029215"/>
    <property type="match status" value="1"/>
</dbReference>
<sequence length="394" mass="43812">MRITLHDRQSFPINTQRIITENGYLRVPGRVARCGVQQYLASELGLKDRAPNSIVNVYRPPEEVFSPASLASYDNSDVTEEHPDDLVDSTTFKQVSVGHAISPGQRDEEDENFVVVDLLIKAQEAIDSINRGKAELSAGYTAEYVNRPGIAPDGTPYEFVQTNITINHIALCDQARAGHLARLFDTKTTENPPMPKVTLDSGVKVEVADEAAQTLIQTTIDSLRKRVKDAEEEAKKAEEEKEAAEAKADAKDEEIEELKEKTSEDAISRRLNEVISAMDSAVKIAGKEFTSDAVEPMTIKREALDAAGIKCKKYASWDKAPDAYVSAYFDAEEERKDTEDEEEDEERQEAQDSVRRLGGELGKKLKVGDAEAQRIASRQAFLDKRYGRTKEGNQ</sequence>
<dbReference type="InterPro" id="IPR016913">
    <property type="entry name" value="UCP029215"/>
</dbReference>
<gene>
    <name evidence="2" type="ORF">ACFFJ3_13000</name>
</gene>
<evidence type="ECO:0000256" key="1">
    <source>
        <dbReference type="SAM" id="MobiDB-lite"/>
    </source>
</evidence>
<comment type="caution">
    <text evidence="2">The sequence shown here is derived from an EMBL/GenBank/DDBJ whole genome shotgun (WGS) entry which is preliminary data.</text>
</comment>
<accession>A0ABV6EFB5</accession>
<organism evidence="2 3">
    <name type="scientific">Serratia aquatilis</name>
    <dbReference type="NCBI Taxonomy" id="1737515"/>
    <lineage>
        <taxon>Bacteria</taxon>
        <taxon>Pseudomonadati</taxon>
        <taxon>Pseudomonadota</taxon>
        <taxon>Gammaproteobacteria</taxon>
        <taxon>Enterobacterales</taxon>
        <taxon>Yersiniaceae</taxon>
        <taxon>Serratia</taxon>
    </lineage>
</organism>
<feature type="region of interest" description="Disordered" evidence="1">
    <location>
        <begin position="234"/>
        <end position="261"/>
    </location>
</feature>
<feature type="compositionally biased region" description="Basic and acidic residues" evidence="1">
    <location>
        <begin position="234"/>
        <end position="250"/>
    </location>
</feature>
<dbReference type="Proteomes" id="UP001589792">
    <property type="component" value="Unassembled WGS sequence"/>
</dbReference>
<name>A0ABV6EFB5_9GAMM</name>
<proteinExistence type="predicted"/>
<reference evidence="2 3" key="1">
    <citation type="submission" date="2024-09" db="EMBL/GenBank/DDBJ databases">
        <authorList>
            <person name="Sun Q."/>
            <person name="Mori K."/>
        </authorList>
    </citation>
    <scope>NUCLEOTIDE SEQUENCE [LARGE SCALE GENOMIC DNA]</scope>
    <source>
        <strain evidence="2 3">CCM 8626</strain>
    </source>
</reference>
<feature type="compositionally biased region" description="Basic and acidic residues" evidence="1">
    <location>
        <begin position="348"/>
        <end position="358"/>
    </location>
</feature>
<dbReference type="Pfam" id="PF09979">
    <property type="entry name" value="DUF2213"/>
    <property type="match status" value="1"/>
</dbReference>
<keyword evidence="3" id="KW-1185">Reference proteome</keyword>